<keyword evidence="3" id="KW-0238">DNA-binding</keyword>
<comment type="similarity">
    <text evidence="1">Belongs to the LysR transcriptional regulatory family.</text>
</comment>
<feature type="domain" description="HTH lysR-type" evidence="5">
    <location>
        <begin position="1"/>
        <end position="58"/>
    </location>
</feature>
<dbReference type="InterPro" id="IPR036388">
    <property type="entry name" value="WH-like_DNA-bd_sf"/>
</dbReference>
<dbReference type="SUPFAM" id="SSF53850">
    <property type="entry name" value="Periplasmic binding protein-like II"/>
    <property type="match status" value="1"/>
</dbReference>
<dbReference type="EMBL" id="DXIQ01000097">
    <property type="protein sequence ID" value="HIV40088.1"/>
    <property type="molecule type" value="Genomic_DNA"/>
</dbReference>
<gene>
    <name evidence="6" type="ORF">H9747_14020</name>
</gene>
<accession>A0A9D1PGZ8</accession>
<reference evidence="6" key="2">
    <citation type="submission" date="2021-04" db="EMBL/GenBank/DDBJ databases">
        <authorList>
            <person name="Gilroy R."/>
        </authorList>
    </citation>
    <scope>NUCLEOTIDE SEQUENCE</scope>
    <source>
        <strain evidence="6">CHK195-9823</strain>
    </source>
</reference>
<protein>
    <submittedName>
        <fullName evidence="6">LysR family transcriptional regulator</fullName>
    </submittedName>
</protein>
<keyword evidence="4" id="KW-0804">Transcription</keyword>
<dbReference type="SUPFAM" id="SSF46785">
    <property type="entry name" value="Winged helix' DNA-binding domain"/>
    <property type="match status" value="1"/>
</dbReference>
<evidence type="ECO:0000256" key="3">
    <source>
        <dbReference type="ARBA" id="ARBA00023125"/>
    </source>
</evidence>
<dbReference type="PROSITE" id="PS50931">
    <property type="entry name" value="HTH_LYSR"/>
    <property type="match status" value="1"/>
</dbReference>
<dbReference type="Pfam" id="PF00126">
    <property type="entry name" value="HTH_1"/>
    <property type="match status" value="1"/>
</dbReference>
<dbReference type="Pfam" id="PF03466">
    <property type="entry name" value="LysR_substrate"/>
    <property type="match status" value="1"/>
</dbReference>
<dbReference type="PRINTS" id="PR00039">
    <property type="entry name" value="HTHLYSR"/>
</dbReference>
<dbReference type="InterPro" id="IPR005119">
    <property type="entry name" value="LysR_subst-bd"/>
</dbReference>
<evidence type="ECO:0000256" key="2">
    <source>
        <dbReference type="ARBA" id="ARBA00023015"/>
    </source>
</evidence>
<dbReference type="PANTHER" id="PTHR30126:SF39">
    <property type="entry name" value="HTH-TYPE TRANSCRIPTIONAL REGULATOR CYSL"/>
    <property type="match status" value="1"/>
</dbReference>
<evidence type="ECO:0000313" key="6">
    <source>
        <dbReference type="EMBL" id="HIV40088.1"/>
    </source>
</evidence>
<dbReference type="GO" id="GO:0000976">
    <property type="term" value="F:transcription cis-regulatory region binding"/>
    <property type="evidence" value="ECO:0007669"/>
    <property type="project" value="TreeGrafter"/>
</dbReference>
<proteinExistence type="inferred from homology"/>
<keyword evidence="2" id="KW-0805">Transcription regulation</keyword>
<comment type="caution">
    <text evidence="6">The sequence shown here is derived from an EMBL/GenBank/DDBJ whole genome shotgun (WGS) entry which is preliminary data.</text>
</comment>
<dbReference type="Proteomes" id="UP000886814">
    <property type="component" value="Unassembled WGS sequence"/>
</dbReference>
<organism evidence="6 7">
    <name type="scientific">Candidatus Blautia stercorigallinarum</name>
    <dbReference type="NCBI Taxonomy" id="2838501"/>
    <lineage>
        <taxon>Bacteria</taxon>
        <taxon>Bacillati</taxon>
        <taxon>Bacillota</taxon>
        <taxon>Clostridia</taxon>
        <taxon>Lachnospirales</taxon>
        <taxon>Lachnospiraceae</taxon>
        <taxon>Blautia</taxon>
    </lineage>
</organism>
<evidence type="ECO:0000256" key="4">
    <source>
        <dbReference type="ARBA" id="ARBA00023163"/>
    </source>
</evidence>
<dbReference type="FunFam" id="1.10.10.10:FF:000001">
    <property type="entry name" value="LysR family transcriptional regulator"/>
    <property type="match status" value="1"/>
</dbReference>
<dbReference type="Gene3D" id="1.10.10.10">
    <property type="entry name" value="Winged helix-like DNA-binding domain superfamily/Winged helix DNA-binding domain"/>
    <property type="match status" value="1"/>
</dbReference>
<evidence type="ECO:0000256" key="1">
    <source>
        <dbReference type="ARBA" id="ARBA00009437"/>
    </source>
</evidence>
<reference evidence="6" key="1">
    <citation type="journal article" date="2021" name="PeerJ">
        <title>Extensive microbial diversity within the chicken gut microbiome revealed by metagenomics and culture.</title>
        <authorList>
            <person name="Gilroy R."/>
            <person name="Ravi A."/>
            <person name="Getino M."/>
            <person name="Pursley I."/>
            <person name="Horton D.L."/>
            <person name="Alikhan N.F."/>
            <person name="Baker D."/>
            <person name="Gharbi K."/>
            <person name="Hall N."/>
            <person name="Watson M."/>
            <person name="Adriaenssens E.M."/>
            <person name="Foster-Nyarko E."/>
            <person name="Jarju S."/>
            <person name="Secka A."/>
            <person name="Antonio M."/>
            <person name="Oren A."/>
            <person name="Chaudhuri R.R."/>
            <person name="La Ragione R."/>
            <person name="Hildebrand F."/>
            <person name="Pallen M.J."/>
        </authorList>
    </citation>
    <scope>NUCLEOTIDE SEQUENCE</scope>
    <source>
        <strain evidence="6">CHK195-9823</strain>
    </source>
</reference>
<dbReference type="AlphaFoldDB" id="A0A9D1PGZ8"/>
<dbReference type="PANTHER" id="PTHR30126">
    <property type="entry name" value="HTH-TYPE TRANSCRIPTIONAL REGULATOR"/>
    <property type="match status" value="1"/>
</dbReference>
<name>A0A9D1PGZ8_9FIRM</name>
<dbReference type="GO" id="GO:0003700">
    <property type="term" value="F:DNA-binding transcription factor activity"/>
    <property type="evidence" value="ECO:0007669"/>
    <property type="project" value="InterPro"/>
</dbReference>
<evidence type="ECO:0000259" key="5">
    <source>
        <dbReference type="PROSITE" id="PS50931"/>
    </source>
</evidence>
<dbReference type="InterPro" id="IPR036390">
    <property type="entry name" value="WH_DNA-bd_sf"/>
</dbReference>
<sequence>MTIRHLKIFITVADTGKMSAAAEKLYISQPSVSQAIRELEEHYHTLLFERLSKKLFITEAGKRLYSYARPVVTQFDLIEQNMSQESRIKRLRIGGTITLGGSILSYMIRDLKEACPDLELYSYVNNTRIIEQKLLNMDLDVAIVEGQIKSPDLVAIPMVQDMLVLVCGTDHPFAGKSSIKVTDLNDQRFVMRESGSGTRELFETFIRRHNLHIRTAFEETTPDGIRNAVKINGCLAVISLQLLEKDLKDHQVYVFTSSGHEWNRQFSFVYHKDKFLSDPILKLQEIVKSYDNIDYLHALTGGVLLDG</sequence>
<dbReference type="Gene3D" id="3.40.190.290">
    <property type="match status" value="1"/>
</dbReference>
<evidence type="ECO:0000313" key="7">
    <source>
        <dbReference type="Proteomes" id="UP000886814"/>
    </source>
</evidence>
<dbReference type="InterPro" id="IPR000847">
    <property type="entry name" value="LysR_HTH_N"/>
</dbReference>